<dbReference type="Pfam" id="PF00903">
    <property type="entry name" value="Glyoxalase"/>
    <property type="match status" value="1"/>
</dbReference>
<reference evidence="2 3" key="1">
    <citation type="submission" date="2019-04" db="EMBL/GenBank/DDBJ databases">
        <title>Lampropedia sp YIM MLB12 draf genome.</title>
        <authorList>
            <person name="Wang Y.-X."/>
        </authorList>
    </citation>
    <scope>NUCLEOTIDE SEQUENCE [LARGE SCALE GENOMIC DNA]</scope>
    <source>
        <strain evidence="2 3">YIM MLB12</strain>
    </source>
</reference>
<comment type="caution">
    <text evidence="2">The sequence shown here is derived from an EMBL/GenBank/DDBJ whole genome shotgun (WGS) entry which is preliminary data.</text>
</comment>
<keyword evidence="3" id="KW-1185">Reference proteome</keyword>
<sequence>MQARITIVTLGVANIAAATGFYQRMGFAAASGSNGNVTFMQAGGVVLSLYGRQALAEDAQYPQAAASDAAETFTGISLAHNVGSEAEVDSVLAQAVAAGAQLRKPGQKVFWGGYSGYFSDLDGHLWEVAYNPYLELDQAGLPILAPLPTTAP</sequence>
<dbReference type="Gene3D" id="3.10.180.10">
    <property type="entry name" value="2,3-Dihydroxybiphenyl 1,2-Dioxygenase, domain 1"/>
    <property type="match status" value="1"/>
</dbReference>
<dbReference type="AlphaFoldDB" id="A0A4V6S779"/>
<dbReference type="SUPFAM" id="SSF54593">
    <property type="entry name" value="Glyoxalase/Bleomycin resistance protein/Dihydroxybiphenyl dioxygenase"/>
    <property type="match status" value="1"/>
</dbReference>
<dbReference type="InterPro" id="IPR004360">
    <property type="entry name" value="Glyas_Fos-R_dOase_dom"/>
</dbReference>
<dbReference type="PROSITE" id="PS51819">
    <property type="entry name" value="VOC"/>
    <property type="match status" value="1"/>
</dbReference>
<evidence type="ECO:0000259" key="1">
    <source>
        <dbReference type="PROSITE" id="PS51819"/>
    </source>
</evidence>
<dbReference type="InterPro" id="IPR029068">
    <property type="entry name" value="Glyas_Bleomycin-R_OHBP_Dase"/>
</dbReference>
<dbReference type="PANTHER" id="PTHR36503">
    <property type="entry name" value="BLR2520 PROTEIN"/>
    <property type="match status" value="1"/>
</dbReference>
<accession>A0A4V6S779</accession>
<organism evidence="2 3">
    <name type="scientific">Lampropedia aestuarii</name>
    <dbReference type="NCBI Taxonomy" id="2562762"/>
    <lineage>
        <taxon>Bacteria</taxon>
        <taxon>Pseudomonadati</taxon>
        <taxon>Pseudomonadota</taxon>
        <taxon>Betaproteobacteria</taxon>
        <taxon>Burkholderiales</taxon>
        <taxon>Comamonadaceae</taxon>
        <taxon>Lampropedia</taxon>
    </lineage>
</organism>
<evidence type="ECO:0000313" key="3">
    <source>
        <dbReference type="Proteomes" id="UP000306236"/>
    </source>
</evidence>
<dbReference type="CDD" id="cd07251">
    <property type="entry name" value="VOC_like"/>
    <property type="match status" value="1"/>
</dbReference>
<dbReference type="InterPro" id="IPR037523">
    <property type="entry name" value="VOC_core"/>
</dbReference>
<dbReference type="Proteomes" id="UP000306236">
    <property type="component" value="Unassembled WGS sequence"/>
</dbReference>
<proteinExistence type="predicted"/>
<dbReference type="RefSeq" id="WP_136406584.1">
    <property type="nucleotide sequence ID" value="NZ_SSWX01000012.1"/>
</dbReference>
<dbReference type="PANTHER" id="PTHR36503:SF1">
    <property type="entry name" value="BLR2520 PROTEIN"/>
    <property type="match status" value="1"/>
</dbReference>
<dbReference type="OrthoDB" id="9797663at2"/>
<gene>
    <name evidence="2" type="ORF">E8K88_10305</name>
</gene>
<protein>
    <submittedName>
        <fullName evidence="2">VOC family protein</fullName>
    </submittedName>
</protein>
<name>A0A4V6S779_9BURK</name>
<feature type="domain" description="VOC" evidence="1">
    <location>
        <begin position="4"/>
        <end position="131"/>
    </location>
</feature>
<evidence type="ECO:0000313" key="2">
    <source>
        <dbReference type="EMBL" id="THJ32982.1"/>
    </source>
</evidence>
<dbReference type="EMBL" id="SSWX01000012">
    <property type="protein sequence ID" value="THJ32982.1"/>
    <property type="molecule type" value="Genomic_DNA"/>
</dbReference>